<dbReference type="InterPro" id="IPR011105">
    <property type="entry name" value="Cell_wall_hydrolase_SleB"/>
</dbReference>
<dbReference type="InterPro" id="IPR042047">
    <property type="entry name" value="SleB_dom1"/>
</dbReference>
<evidence type="ECO:0000313" key="3">
    <source>
        <dbReference type="EMBL" id="MEJ8473445.1"/>
    </source>
</evidence>
<sequence length="418" mass="45838">MSGPRNRLPSQRATSRVSATQVKPPVARTKLKRLVFASPLAFMFLTSSIGQQDILSLLTQKQTDAPRWMMALEPAQFATEITPRLSLARHPSAAVDPMRSRQLTLTSAADGVRDTYVSGLAKLAAEIAPTEIPDEIAVNRSSKGNRHITLAPDRQMVDMAAGAIYSIPSMIGGDAERADLPRVSFVKPQPLTKQQSTMLASIPTRTPGSNGPMDLQQVMSARNAAAASFSLVSAYAPDSVQDTKEPFNALFGAAKYEQDAPPPEDPENPHWWAQKPLPLSVGSAKEQRCLAEAIYFEARGEVEEGQVAVAQVVLNRVKNPSYPNSICGVVYQNKHKRNRCQFSFACDGIKDRITQPASWKTARRLAKEVTGGKQYLKMVDASTHYHATYVAPRWAKSMAKRGQVGEHIFYKTYAGGWN</sequence>
<evidence type="ECO:0000256" key="1">
    <source>
        <dbReference type="SAM" id="MobiDB-lite"/>
    </source>
</evidence>
<protein>
    <submittedName>
        <fullName evidence="3">Cell wall hydrolase</fullName>
    </submittedName>
</protein>
<feature type="compositionally biased region" description="Polar residues" evidence="1">
    <location>
        <begin position="8"/>
        <end position="21"/>
    </location>
</feature>
<name>A0ABU8TIL1_9HYPH</name>
<dbReference type="Gene3D" id="1.10.10.2520">
    <property type="entry name" value="Cell wall hydrolase SleB, domain 1"/>
    <property type="match status" value="1"/>
</dbReference>
<dbReference type="Pfam" id="PF07486">
    <property type="entry name" value="Hydrolase_2"/>
    <property type="match status" value="1"/>
</dbReference>
<feature type="region of interest" description="Disordered" evidence="1">
    <location>
        <begin position="1"/>
        <end position="22"/>
    </location>
</feature>
<proteinExistence type="predicted"/>
<reference evidence="3 4" key="1">
    <citation type="submission" date="2024-02" db="EMBL/GenBank/DDBJ databases">
        <title>Roseibium algae sp. nov., isolated from marine alga (Grateloupia sp.), showing potential in myo-inositol conversion.</title>
        <authorList>
            <person name="Wang Y."/>
        </authorList>
    </citation>
    <scope>NUCLEOTIDE SEQUENCE [LARGE SCALE GENOMIC DNA]</scope>
    <source>
        <strain evidence="3 4">H3510</strain>
    </source>
</reference>
<dbReference type="EMBL" id="JBAKIA010000002">
    <property type="protein sequence ID" value="MEJ8473445.1"/>
    <property type="molecule type" value="Genomic_DNA"/>
</dbReference>
<evidence type="ECO:0000259" key="2">
    <source>
        <dbReference type="Pfam" id="PF07486"/>
    </source>
</evidence>
<evidence type="ECO:0000313" key="4">
    <source>
        <dbReference type="Proteomes" id="UP001385499"/>
    </source>
</evidence>
<accession>A0ABU8TIL1</accession>
<dbReference type="GO" id="GO:0016787">
    <property type="term" value="F:hydrolase activity"/>
    <property type="evidence" value="ECO:0007669"/>
    <property type="project" value="UniProtKB-KW"/>
</dbReference>
<organism evidence="3 4">
    <name type="scientific">Roseibium algae</name>
    <dbReference type="NCBI Taxonomy" id="3123038"/>
    <lineage>
        <taxon>Bacteria</taxon>
        <taxon>Pseudomonadati</taxon>
        <taxon>Pseudomonadota</taxon>
        <taxon>Alphaproteobacteria</taxon>
        <taxon>Hyphomicrobiales</taxon>
        <taxon>Stappiaceae</taxon>
        <taxon>Roseibium</taxon>
    </lineage>
</organism>
<keyword evidence="4" id="KW-1185">Reference proteome</keyword>
<dbReference type="Proteomes" id="UP001385499">
    <property type="component" value="Unassembled WGS sequence"/>
</dbReference>
<dbReference type="RefSeq" id="WP_340273024.1">
    <property type="nucleotide sequence ID" value="NZ_JBAKIA010000002.1"/>
</dbReference>
<feature type="domain" description="Cell wall hydrolase SleB" evidence="2">
    <location>
        <begin position="300"/>
        <end position="410"/>
    </location>
</feature>
<gene>
    <name evidence="3" type="ORF">V6575_05050</name>
</gene>
<comment type="caution">
    <text evidence="3">The sequence shown here is derived from an EMBL/GenBank/DDBJ whole genome shotgun (WGS) entry which is preliminary data.</text>
</comment>
<keyword evidence="3" id="KW-0378">Hydrolase</keyword>